<evidence type="ECO:0000256" key="3">
    <source>
        <dbReference type="ARBA" id="ARBA00022723"/>
    </source>
</evidence>
<feature type="compositionally biased region" description="Basic and acidic residues" evidence="11">
    <location>
        <begin position="283"/>
        <end position="303"/>
    </location>
</feature>
<dbReference type="AlphaFoldDB" id="A0A4P9ZGA4"/>
<evidence type="ECO:0000256" key="2">
    <source>
        <dbReference type="ARBA" id="ARBA00022679"/>
    </source>
</evidence>
<dbReference type="PROSITE" id="PS50305">
    <property type="entry name" value="SIRTUIN"/>
    <property type="match status" value="1"/>
</dbReference>
<feature type="compositionally biased region" description="Basic and acidic residues" evidence="11">
    <location>
        <begin position="312"/>
        <end position="325"/>
    </location>
</feature>
<evidence type="ECO:0000256" key="6">
    <source>
        <dbReference type="PIRNR" id="PIRNR037938"/>
    </source>
</evidence>
<feature type="binding site" evidence="8">
    <location>
        <begin position="24"/>
        <end position="28"/>
    </location>
    <ligand>
        <name>NAD(+)</name>
        <dbReference type="ChEBI" id="CHEBI:57540"/>
    </ligand>
</feature>
<comment type="similarity">
    <text evidence="1 6">Belongs to the sirtuin family. Class I subfamily.</text>
</comment>
<dbReference type="Gene3D" id="3.40.50.1220">
    <property type="entry name" value="TPP-binding domain"/>
    <property type="match status" value="1"/>
</dbReference>
<dbReference type="InterPro" id="IPR026590">
    <property type="entry name" value="Ssirtuin_cat_dom"/>
</dbReference>
<dbReference type="Gene3D" id="3.30.1600.10">
    <property type="entry name" value="SIR2/SIRT2 'Small Domain"/>
    <property type="match status" value="1"/>
</dbReference>
<evidence type="ECO:0000256" key="11">
    <source>
        <dbReference type="SAM" id="MobiDB-lite"/>
    </source>
</evidence>
<evidence type="ECO:0000256" key="10">
    <source>
        <dbReference type="PROSITE-ProRule" id="PRU00236"/>
    </source>
</evidence>
<evidence type="ECO:0000256" key="9">
    <source>
        <dbReference type="PIRSR" id="PIRSR037938-3"/>
    </source>
</evidence>
<evidence type="ECO:0000259" key="12">
    <source>
        <dbReference type="PROSITE" id="PS50305"/>
    </source>
</evidence>
<feature type="binding site" evidence="9 10">
    <location>
        <position position="164"/>
    </location>
    <ligand>
        <name>Zn(2+)</name>
        <dbReference type="ChEBI" id="CHEBI:29105"/>
    </ligand>
</feature>
<dbReference type="InterPro" id="IPR029035">
    <property type="entry name" value="DHS-like_NAD/FAD-binding_dom"/>
</dbReference>
<dbReference type="InterPro" id="IPR050134">
    <property type="entry name" value="NAD-dep_sirtuin_deacylases"/>
</dbReference>
<feature type="binding site" evidence="8">
    <location>
        <begin position="226"/>
        <end position="228"/>
    </location>
    <ligand>
        <name>NAD(+)</name>
        <dbReference type="ChEBI" id="CHEBI:57540"/>
    </ligand>
</feature>
<dbReference type="EC" id="2.3.1.286" evidence="6"/>
<organism evidence="13 14">
    <name type="scientific">Metschnikowia bicuspidata</name>
    <dbReference type="NCBI Taxonomy" id="27322"/>
    <lineage>
        <taxon>Eukaryota</taxon>
        <taxon>Fungi</taxon>
        <taxon>Dikarya</taxon>
        <taxon>Ascomycota</taxon>
        <taxon>Saccharomycotina</taxon>
        <taxon>Pichiomycetes</taxon>
        <taxon>Metschnikowiaceae</taxon>
        <taxon>Metschnikowia</taxon>
    </lineage>
</organism>
<feature type="binding site" evidence="9 10">
    <location>
        <position position="137"/>
    </location>
    <ligand>
        <name>Zn(2+)</name>
        <dbReference type="ChEBI" id="CHEBI:29105"/>
    </ligand>
</feature>
<comment type="cofactor">
    <cofactor evidence="9">
        <name>Zn(2+)</name>
        <dbReference type="ChEBI" id="CHEBI:29105"/>
    </cofactor>
    <text evidence="9">Binds 1 zinc ion per subunit.</text>
</comment>
<dbReference type="GO" id="GO:0005634">
    <property type="term" value="C:nucleus"/>
    <property type="evidence" value="ECO:0007669"/>
    <property type="project" value="TreeGrafter"/>
</dbReference>
<proteinExistence type="inferred from homology"/>
<dbReference type="Pfam" id="PF02146">
    <property type="entry name" value="SIR2"/>
    <property type="match status" value="1"/>
</dbReference>
<dbReference type="PANTHER" id="PTHR11085">
    <property type="entry name" value="NAD-DEPENDENT PROTEIN DEACYLASE SIRTUIN-5, MITOCHONDRIAL-RELATED"/>
    <property type="match status" value="1"/>
</dbReference>
<feature type="binding site" evidence="8">
    <location>
        <begin position="202"/>
        <end position="203"/>
    </location>
    <ligand>
        <name>NAD(+)</name>
        <dbReference type="ChEBI" id="CHEBI:57540"/>
    </ligand>
</feature>
<accession>A0A4P9ZGA4</accession>
<feature type="region of interest" description="Disordered" evidence="11">
    <location>
        <begin position="280"/>
        <end position="325"/>
    </location>
</feature>
<dbReference type="InterPro" id="IPR017328">
    <property type="entry name" value="Sirtuin_class_I"/>
</dbReference>
<evidence type="ECO:0000256" key="1">
    <source>
        <dbReference type="ARBA" id="ARBA00006924"/>
    </source>
</evidence>
<keyword evidence="2 6" id="KW-0808">Transferase</keyword>
<dbReference type="InterPro" id="IPR003000">
    <property type="entry name" value="Sirtuin"/>
</dbReference>
<keyword evidence="14" id="KW-1185">Reference proteome</keyword>
<feature type="binding site" evidence="9 10">
    <location>
        <position position="161"/>
    </location>
    <ligand>
        <name>Zn(2+)</name>
        <dbReference type="ChEBI" id="CHEBI:29105"/>
    </ligand>
</feature>
<dbReference type="GO" id="GO:0017136">
    <property type="term" value="F:histone deacetylase activity, NAD-dependent"/>
    <property type="evidence" value="ECO:0007669"/>
    <property type="project" value="InterPro"/>
</dbReference>
<feature type="binding site" evidence="9 10">
    <location>
        <position position="134"/>
    </location>
    <ligand>
        <name>Zn(2+)</name>
        <dbReference type="ChEBI" id="CHEBI:29105"/>
    </ligand>
</feature>
<dbReference type="SUPFAM" id="SSF52467">
    <property type="entry name" value="DHS-like NAD/FAD-binding domain"/>
    <property type="match status" value="1"/>
</dbReference>
<gene>
    <name evidence="13" type="ORF">METBISCDRAFT_14173</name>
</gene>
<dbReference type="GO" id="GO:0070403">
    <property type="term" value="F:NAD+ binding"/>
    <property type="evidence" value="ECO:0007669"/>
    <property type="project" value="UniProtKB-UniRule"/>
</dbReference>
<comment type="catalytic activity">
    <reaction evidence="6">
        <text>N(6)-acetyl-L-lysyl-[protein] + NAD(+) + H2O = 2''-O-acetyl-ADP-D-ribose + nicotinamide + L-lysyl-[protein]</text>
        <dbReference type="Rhea" id="RHEA:43636"/>
        <dbReference type="Rhea" id="RHEA-COMP:9752"/>
        <dbReference type="Rhea" id="RHEA-COMP:10731"/>
        <dbReference type="ChEBI" id="CHEBI:15377"/>
        <dbReference type="ChEBI" id="CHEBI:17154"/>
        <dbReference type="ChEBI" id="CHEBI:29969"/>
        <dbReference type="ChEBI" id="CHEBI:57540"/>
        <dbReference type="ChEBI" id="CHEBI:61930"/>
        <dbReference type="ChEBI" id="CHEBI:83767"/>
        <dbReference type="EC" id="2.3.1.286"/>
    </reaction>
</comment>
<feature type="active site" description="Proton acceptor" evidence="7 10">
    <location>
        <position position="126"/>
    </location>
</feature>
<evidence type="ECO:0000256" key="5">
    <source>
        <dbReference type="ARBA" id="ARBA00023027"/>
    </source>
</evidence>
<keyword evidence="4 6" id="KW-0862">Zinc</keyword>
<dbReference type="OrthoDB" id="420264at2759"/>
<evidence type="ECO:0000256" key="4">
    <source>
        <dbReference type="ARBA" id="ARBA00022833"/>
    </source>
</evidence>
<dbReference type="Proteomes" id="UP000268321">
    <property type="component" value="Unassembled WGS sequence"/>
</dbReference>
<dbReference type="EMBL" id="ML004442">
    <property type="protein sequence ID" value="RKP31432.1"/>
    <property type="molecule type" value="Genomic_DNA"/>
</dbReference>
<keyword evidence="3 6" id="KW-0479">Metal-binding</keyword>
<feature type="binding site" evidence="8">
    <location>
        <position position="248"/>
    </location>
    <ligand>
        <name>NAD(+)</name>
        <dbReference type="ChEBI" id="CHEBI:57540"/>
    </ligand>
</feature>
<keyword evidence="5 6" id="KW-0520">NAD</keyword>
<evidence type="ECO:0000313" key="14">
    <source>
        <dbReference type="Proteomes" id="UP000268321"/>
    </source>
</evidence>
<sequence>MENKLQPLVDALQLGKKAVFFLGAGVSTSCKIPDFRSPKTGLYAQLERLRLPYPEAVFDIDYFRRNPKAFYALCKELYPGKIFPSAFHFLLRLLQEKGLLHRVYTQNIDTLEQLAGVDPAKIVAAHGSFADNHCIDCLERMSPDTLIAQMDDTTNDGIPTCAKCGGFVKPNIVFYGEGLPMQFFECWEADSDSIDVAIVAGTSLTVYPFAGLPAECPKRALRVLINNEVVGDFKQNRRKSDLVLQKSCDEAAVLLALQLGWKEELEELIAVEIKKFYARSKRPSPEEKEPKEESMKEKEKKLSELQQAEQSDLEHKLEKLALDES</sequence>
<dbReference type="InterPro" id="IPR026591">
    <property type="entry name" value="Sirtuin_cat_small_dom_sf"/>
</dbReference>
<name>A0A4P9ZGA4_9ASCO</name>
<feature type="binding site" evidence="8">
    <location>
        <begin position="34"/>
        <end position="36"/>
    </location>
    <ligand>
        <name>NAD(+)</name>
        <dbReference type="ChEBI" id="CHEBI:57540"/>
    </ligand>
</feature>
<dbReference type="GO" id="GO:0008270">
    <property type="term" value="F:zinc ion binding"/>
    <property type="evidence" value="ECO:0007669"/>
    <property type="project" value="UniProtKB-UniRule"/>
</dbReference>
<dbReference type="PROSITE" id="PS51257">
    <property type="entry name" value="PROKAR_LIPOPROTEIN"/>
    <property type="match status" value="1"/>
</dbReference>
<evidence type="ECO:0000256" key="8">
    <source>
        <dbReference type="PIRSR" id="PIRSR037938-2"/>
    </source>
</evidence>
<evidence type="ECO:0000313" key="13">
    <source>
        <dbReference type="EMBL" id="RKP31432.1"/>
    </source>
</evidence>
<protein>
    <recommendedName>
        <fullName evidence="6">NAD-dependent protein deacetylase</fullName>
        <ecNumber evidence="6">2.3.1.286</ecNumber>
    </recommendedName>
</protein>
<feature type="domain" description="Deacetylase sirtuin-type" evidence="12">
    <location>
        <begin position="1"/>
        <end position="262"/>
    </location>
</feature>
<reference evidence="14" key="1">
    <citation type="journal article" date="2018" name="Nat. Microbiol.">
        <title>Leveraging single-cell genomics to expand the fungal tree of life.</title>
        <authorList>
            <person name="Ahrendt S.R."/>
            <person name="Quandt C.A."/>
            <person name="Ciobanu D."/>
            <person name="Clum A."/>
            <person name="Salamov A."/>
            <person name="Andreopoulos B."/>
            <person name="Cheng J.F."/>
            <person name="Woyke T."/>
            <person name="Pelin A."/>
            <person name="Henrissat B."/>
            <person name="Reynolds N.K."/>
            <person name="Benny G.L."/>
            <person name="Smith M.E."/>
            <person name="James T.Y."/>
            <person name="Grigoriev I.V."/>
        </authorList>
    </citation>
    <scope>NUCLEOTIDE SEQUENCE [LARGE SCALE GENOMIC DNA]</scope>
    <source>
        <strain evidence="14">Baker2002</strain>
    </source>
</reference>
<dbReference type="PANTHER" id="PTHR11085:SF6">
    <property type="entry name" value="NAD-DEPENDENT PROTEIN DEACETYLASE SIRTUIN-2"/>
    <property type="match status" value="1"/>
</dbReference>
<evidence type="ECO:0000256" key="7">
    <source>
        <dbReference type="PIRSR" id="PIRSR037938-1"/>
    </source>
</evidence>
<dbReference type="PIRSF" id="PIRSF037938">
    <property type="entry name" value="SIR2_euk"/>
    <property type="match status" value="1"/>
</dbReference>
<feature type="binding site" evidence="8">
    <location>
        <begin position="106"/>
        <end position="109"/>
    </location>
    <ligand>
        <name>NAD(+)</name>
        <dbReference type="ChEBI" id="CHEBI:57540"/>
    </ligand>
</feature>